<dbReference type="SMART" id="SM00954">
    <property type="entry name" value="RelA_SpoT"/>
    <property type="match status" value="1"/>
</dbReference>
<keyword evidence="3" id="KW-0418">Kinase</keyword>
<dbReference type="EMBL" id="SNYJ01000002">
    <property type="protein sequence ID" value="TDQ41987.1"/>
    <property type="molecule type" value="Genomic_DNA"/>
</dbReference>
<dbReference type="InterPro" id="IPR052366">
    <property type="entry name" value="GTP_Pyrophosphokinase"/>
</dbReference>
<keyword evidence="3" id="KW-0808">Transferase</keyword>
<dbReference type="Gene3D" id="1.10.287.860">
    <property type="entry name" value="Nucleotidyltransferase"/>
    <property type="match status" value="1"/>
</dbReference>
<dbReference type="SUPFAM" id="SSF81301">
    <property type="entry name" value="Nucleotidyltransferase"/>
    <property type="match status" value="1"/>
</dbReference>
<gene>
    <name evidence="3" type="ORF">EV213_10215</name>
</gene>
<proteinExistence type="predicted"/>
<dbReference type="PANTHER" id="PTHR47837">
    <property type="entry name" value="GTP PYROPHOSPHOKINASE YJBM"/>
    <property type="match status" value="1"/>
</dbReference>
<comment type="pathway">
    <text evidence="1">Purine metabolism; ppGpp biosynthesis; ppGpp from GTP: step 1/2.</text>
</comment>
<dbReference type="Gene3D" id="3.30.460.10">
    <property type="entry name" value="Beta Polymerase, domain 2"/>
    <property type="match status" value="1"/>
</dbReference>
<dbReference type="GO" id="GO:0015970">
    <property type="term" value="P:guanosine tetraphosphate biosynthetic process"/>
    <property type="evidence" value="ECO:0007669"/>
    <property type="project" value="UniProtKB-UniPathway"/>
</dbReference>
<dbReference type="Pfam" id="PF04607">
    <property type="entry name" value="RelA_SpoT"/>
    <property type="match status" value="1"/>
</dbReference>
<name>A0A4V3D5Y6_9BACI</name>
<evidence type="ECO:0000313" key="3">
    <source>
        <dbReference type="EMBL" id="TDQ41987.1"/>
    </source>
</evidence>
<dbReference type="AlphaFoldDB" id="A0A4V3D5Y6"/>
<dbReference type="GO" id="GO:0016301">
    <property type="term" value="F:kinase activity"/>
    <property type="evidence" value="ECO:0007669"/>
    <property type="project" value="UniProtKB-KW"/>
</dbReference>
<feature type="domain" description="RelA/SpoT" evidence="2">
    <location>
        <begin position="59"/>
        <end position="182"/>
    </location>
</feature>
<dbReference type="RefSeq" id="WP_133578890.1">
    <property type="nucleotide sequence ID" value="NZ_SNYJ01000002.1"/>
</dbReference>
<dbReference type="InterPro" id="IPR043519">
    <property type="entry name" value="NT_sf"/>
</dbReference>
<evidence type="ECO:0000259" key="2">
    <source>
        <dbReference type="SMART" id="SM00954"/>
    </source>
</evidence>
<evidence type="ECO:0000256" key="1">
    <source>
        <dbReference type="ARBA" id="ARBA00004976"/>
    </source>
</evidence>
<comment type="caution">
    <text evidence="3">The sequence shown here is derived from an EMBL/GenBank/DDBJ whole genome shotgun (WGS) entry which is preliminary data.</text>
</comment>
<dbReference type="OrthoDB" id="9789634at2"/>
<accession>A0A4V3D5Y6</accession>
<dbReference type="UniPathway" id="UPA00908">
    <property type="reaction ID" value="UER00884"/>
</dbReference>
<keyword evidence="4" id="KW-1185">Reference proteome</keyword>
<dbReference type="InterPro" id="IPR007685">
    <property type="entry name" value="RelA_SpoT"/>
</dbReference>
<reference evidence="3 4" key="1">
    <citation type="submission" date="2019-03" db="EMBL/GenBank/DDBJ databases">
        <title>Genomic Encyclopedia of Type Strains, Phase IV (KMG-IV): sequencing the most valuable type-strain genomes for metagenomic binning, comparative biology and taxonomic classification.</title>
        <authorList>
            <person name="Goeker M."/>
        </authorList>
    </citation>
    <scope>NUCLEOTIDE SEQUENCE [LARGE SCALE GENOMIC DNA]</scope>
    <source>
        <strain evidence="3 4">DSM 28697</strain>
    </source>
</reference>
<dbReference type="CDD" id="cd05399">
    <property type="entry name" value="NT_Rel-Spo_like"/>
    <property type="match status" value="1"/>
</dbReference>
<dbReference type="Proteomes" id="UP000295632">
    <property type="component" value="Unassembled WGS sequence"/>
</dbReference>
<organism evidence="3 4">
    <name type="scientific">Aureibacillus halotolerans</name>
    <dbReference type="NCBI Taxonomy" id="1508390"/>
    <lineage>
        <taxon>Bacteria</taxon>
        <taxon>Bacillati</taxon>
        <taxon>Bacillota</taxon>
        <taxon>Bacilli</taxon>
        <taxon>Bacillales</taxon>
        <taxon>Bacillaceae</taxon>
        <taxon>Aureibacillus</taxon>
    </lineage>
</organism>
<dbReference type="PANTHER" id="PTHR47837:SF2">
    <property type="entry name" value="GTP PYROPHOSPHOKINASE YWAC"/>
    <property type="match status" value="1"/>
</dbReference>
<evidence type="ECO:0000313" key="4">
    <source>
        <dbReference type="Proteomes" id="UP000295632"/>
    </source>
</evidence>
<sequence length="246" mass="28967">MTENPISKELKKFSAMKEEVTRFLMVYKFALDQMNTKIEVLQEEFQYIHDHNPIEHTKSRLKSPESLLRKMHRKNLDLSLANAKQHIHDIAGLRITCSFISDIYAVRDMLQNQKDVKLIETKDYISQPKSNGYQSLHLLLEIPVFMSDRTEHVCVEVQIRTVAMDFWASLEHKLYYKFNKAVPSTFKDELKSAADQVNALDRKMERIHQDMRQREEVEQGATEVIDMTTVQIPHKLLSLFEETRKE</sequence>
<protein>
    <submittedName>
        <fullName evidence="3">Putative GTP pyrophosphokinase</fullName>
    </submittedName>
</protein>